<evidence type="ECO:0000313" key="2">
    <source>
        <dbReference type="EnsemblPlants" id="Kaladp0035s0086.1.v1.1.CDS.1"/>
    </source>
</evidence>
<dbReference type="EnsemblPlants" id="Kaladp0035s0086.1.v1.1">
    <property type="protein sequence ID" value="Kaladp0035s0086.1.v1.1.CDS.1"/>
    <property type="gene ID" value="Kaladp0035s0086.v1.1"/>
</dbReference>
<accession>A0A7N0TFX0</accession>
<feature type="signal peptide" evidence="1">
    <location>
        <begin position="1"/>
        <end position="15"/>
    </location>
</feature>
<feature type="chain" id="PRO_5029873213" evidence="1">
    <location>
        <begin position="16"/>
        <end position="181"/>
    </location>
</feature>
<name>A0A7N0TFX0_KALFE</name>
<dbReference type="PANTHER" id="PTHR36022:SF1">
    <property type="entry name" value="GPI-ANCHORED ADHESIN-LIKE PROTEIN"/>
    <property type="match status" value="1"/>
</dbReference>
<dbReference type="Proteomes" id="UP000594263">
    <property type="component" value="Unplaced"/>
</dbReference>
<dbReference type="Gramene" id="Kaladp0035s0086.1.v1.1">
    <property type="protein sequence ID" value="Kaladp0035s0086.1.v1.1.CDS.1"/>
    <property type="gene ID" value="Kaladp0035s0086.v1.1"/>
</dbReference>
<keyword evidence="3" id="KW-1185">Reference proteome</keyword>
<protein>
    <submittedName>
        <fullName evidence="2">Uncharacterized protein</fullName>
    </submittedName>
</protein>
<evidence type="ECO:0000256" key="1">
    <source>
        <dbReference type="SAM" id="SignalP"/>
    </source>
</evidence>
<dbReference type="PANTHER" id="PTHR36022">
    <property type="entry name" value="GPI-ANCHORED ADHESIN-LIKE PROTEIN"/>
    <property type="match status" value="1"/>
</dbReference>
<organism evidence="2 3">
    <name type="scientific">Kalanchoe fedtschenkoi</name>
    <name type="common">Lavender scallops</name>
    <name type="synonym">South American air plant</name>
    <dbReference type="NCBI Taxonomy" id="63787"/>
    <lineage>
        <taxon>Eukaryota</taxon>
        <taxon>Viridiplantae</taxon>
        <taxon>Streptophyta</taxon>
        <taxon>Embryophyta</taxon>
        <taxon>Tracheophyta</taxon>
        <taxon>Spermatophyta</taxon>
        <taxon>Magnoliopsida</taxon>
        <taxon>eudicotyledons</taxon>
        <taxon>Gunneridae</taxon>
        <taxon>Pentapetalae</taxon>
        <taxon>Saxifragales</taxon>
        <taxon>Crassulaceae</taxon>
        <taxon>Kalanchoe</taxon>
    </lineage>
</organism>
<keyword evidence="1" id="KW-0732">Signal</keyword>
<dbReference type="AlphaFoldDB" id="A0A7N0TFX0"/>
<reference evidence="2" key="1">
    <citation type="submission" date="2021-01" db="UniProtKB">
        <authorList>
            <consortium name="EnsemblPlants"/>
        </authorList>
    </citation>
    <scope>IDENTIFICATION</scope>
</reference>
<evidence type="ECO:0000313" key="3">
    <source>
        <dbReference type="Proteomes" id="UP000594263"/>
    </source>
</evidence>
<sequence length="181" mass="19460">MVEVILLLWRPLCLPRFSVDLLSCLPTPVCFGAGHVISGVSDKRKCRPRGVLVVGENCSGIDGLPNYDNLHGNWDADSGHMVVPPLPAEASMHWLLSPYDEENEQSGEGELHTSIHLSFPLSCSSGYATSSNVSKDKTAEIRSGATALTKPGMRISSLVSPSGSLVFQSLLGYSLDEEFIS</sequence>
<proteinExistence type="predicted"/>